<evidence type="ECO:0000259" key="1">
    <source>
        <dbReference type="Pfam" id="PF00089"/>
    </source>
</evidence>
<dbReference type="EMBL" id="CAJOBI010125314">
    <property type="protein sequence ID" value="CAF4698297.1"/>
    <property type="molecule type" value="Genomic_DNA"/>
</dbReference>
<name>A0A8S3A976_9BILA</name>
<feature type="non-terminal residue" evidence="2">
    <location>
        <position position="1"/>
    </location>
</feature>
<evidence type="ECO:0000313" key="3">
    <source>
        <dbReference type="Proteomes" id="UP000676336"/>
    </source>
</evidence>
<reference evidence="2" key="1">
    <citation type="submission" date="2021-02" db="EMBL/GenBank/DDBJ databases">
        <authorList>
            <person name="Nowell W R."/>
        </authorList>
    </citation>
    <scope>NUCLEOTIDE SEQUENCE</scope>
</reference>
<dbReference type="Pfam" id="PF00089">
    <property type="entry name" value="Trypsin"/>
    <property type="match status" value="1"/>
</dbReference>
<organism evidence="2 3">
    <name type="scientific">Rotaria magnacalcarata</name>
    <dbReference type="NCBI Taxonomy" id="392030"/>
    <lineage>
        <taxon>Eukaryota</taxon>
        <taxon>Metazoa</taxon>
        <taxon>Spiralia</taxon>
        <taxon>Gnathifera</taxon>
        <taxon>Rotifera</taxon>
        <taxon>Eurotatoria</taxon>
        <taxon>Bdelloidea</taxon>
        <taxon>Philodinida</taxon>
        <taxon>Philodinidae</taxon>
        <taxon>Rotaria</taxon>
    </lineage>
</organism>
<dbReference type="AlphaFoldDB" id="A0A8S3A976"/>
<dbReference type="GO" id="GO:0006508">
    <property type="term" value="P:proteolysis"/>
    <property type="evidence" value="ECO:0007669"/>
    <property type="project" value="InterPro"/>
</dbReference>
<gene>
    <name evidence="2" type="ORF">SMN809_LOCUS42953</name>
</gene>
<dbReference type="InterPro" id="IPR001254">
    <property type="entry name" value="Trypsin_dom"/>
</dbReference>
<accession>A0A8S3A976</accession>
<protein>
    <recommendedName>
        <fullName evidence="1">Peptidase S1 domain-containing protein</fullName>
    </recommendedName>
</protein>
<comment type="caution">
    <text evidence="2">The sequence shown here is derived from an EMBL/GenBank/DDBJ whole genome shotgun (WGS) entry which is preliminary data.</text>
</comment>
<feature type="domain" description="Peptidase S1" evidence="1">
    <location>
        <begin position="10"/>
        <end position="55"/>
    </location>
</feature>
<dbReference type="InterPro" id="IPR043504">
    <property type="entry name" value="Peptidase_S1_PA_chymotrypsin"/>
</dbReference>
<dbReference type="SUPFAM" id="SSF50494">
    <property type="entry name" value="Trypsin-like serine proteases"/>
    <property type="match status" value="1"/>
</dbReference>
<dbReference type="GO" id="GO:0004252">
    <property type="term" value="F:serine-type endopeptidase activity"/>
    <property type="evidence" value="ECO:0007669"/>
    <property type="project" value="InterPro"/>
</dbReference>
<dbReference type="Proteomes" id="UP000676336">
    <property type="component" value="Unassembled WGS sequence"/>
</dbReference>
<proteinExistence type="predicted"/>
<dbReference type="Gene3D" id="2.40.10.10">
    <property type="entry name" value="Trypsin-like serine proteases"/>
    <property type="match status" value="1"/>
</dbReference>
<sequence>MFGKQILILGDSGGPILQWKGTYWEQVGITSYGGGCHHSDPLSIFTRLTYYFDWIES</sequence>
<evidence type="ECO:0000313" key="2">
    <source>
        <dbReference type="EMBL" id="CAF4698297.1"/>
    </source>
</evidence>
<dbReference type="InterPro" id="IPR009003">
    <property type="entry name" value="Peptidase_S1_PA"/>
</dbReference>